<dbReference type="PANTHER" id="PTHR47359:SF3">
    <property type="entry name" value="NLP_P60 DOMAIN-CONTAINING PROTEIN-RELATED"/>
    <property type="match status" value="1"/>
</dbReference>
<name>A0ABU7JND5_9NOCA</name>
<evidence type="ECO:0000256" key="3">
    <source>
        <dbReference type="ARBA" id="ARBA00022801"/>
    </source>
</evidence>
<proteinExistence type="inferred from homology"/>
<dbReference type="EMBL" id="JAUZMZ010000018">
    <property type="protein sequence ID" value="MEE2031547.1"/>
    <property type="molecule type" value="Genomic_DNA"/>
</dbReference>
<protein>
    <submittedName>
        <fullName evidence="7">NlpC/P60 family protein</fullName>
    </submittedName>
</protein>
<dbReference type="PANTHER" id="PTHR47359">
    <property type="entry name" value="PEPTIDOGLYCAN DL-ENDOPEPTIDASE CWLO"/>
    <property type="match status" value="1"/>
</dbReference>
<keyword evidence="2" id="KW-0645">Protease</keyword>
<sequence>MRSVRRAVVVGALALGAVTVSTGPAMAAPVSIPGVGTFDLPAGVTVPAEVTNLLPPAPQAPQAAPAAAPAPFTAPYSSVGQRAADVAQSKIGAPYVYGAAGPNAFDCSGLVQWAFQQVGLNVPRTSYQQASAGQSVPVSALQPGDVVSFYGGSHTGIYIGNGNIVHASTSSQPVKIAPLNSMPVDGARRF</sequence>
<dbReference type="InterPro" id="IPR038765">
    <property type="entry name" value="Papain-like_cys_pep_sf"/>
</dbReference>
<dbReference type="Gene3D" id="3.90.1720.10">
    <property type="entry name" value="endopeptidase domain like (from Nostoc punctiforme)"/>
    <property type="match status" value="1"/>
</dbReference>
<keyword evidence="8" id="KW-1185">Reference proteome</keyword>
<feature type="domain" description="NlpC/P60" evidence="6">
    <location>
        <begin position="77"/>
        <end position="190"/>
    </location>
</feature>
<accession>A0ABU7JND5</accession>
<evidence type="ECO:0000259" key="6">
    <source>
        <dbReference type="PROSITE" id="PS51935"/>
    </source>
</evidence>
<organism evidence="7 8">
    <name type="scientific">Rhodococcus chondri</name>
    <dbReference type="NCBI Taxonomy" id="3065941"/>
    <lineage>
        <taxon>Bacteria</taxon>
        <taxon>Bacillati</taxon>
        <taxon>Actinomycetota</taxon>
        <taxon>Actinomycetes</taxon>
        <taxon>Mycobacteriales</taxon>
        <taxon>Nocardiaceae</taxon>
        <taxon>Rhodococcus</taxon>
    </lineage>
</organism>
<dbReference type="InterPro" id="IPR000064">
    <property type="entry name" value="NLP_P60_dom"/>
</dbReference>
<evidence type="ECO:0000256" key="4">
    <source>
        <dbReference type="ARBA" id="ARBA00022807"/>
    </source>
</evidence>
<evidence type="ECO:0000313" key="8">
    <source>
        <dbReference type="Proteomes" id="UP001331936"/>
    </source>
</evidence>
<dbReference type="Pfam" id="PF00877">
    <property type="entry name" value="NLPC_P60"/>
    <property type="match status" value="1"/>
</dbReference>
<keyword evidence="4" id="KW-0788">Thiol protease</keyword>
<feature type="signal peptide" evidence="5">
    <location>
        <begin position="1"/>
        <end position="27"/>
    </location>
</feature>
<evidence type="ECO:0000256" key="5">
    <source>
        <dbReference type="SAM" id="SignalP"/>
    </source>
</evidence>
<dbReference type="PROSITE" id="PS51935">
    <property type="entry name" value="NLPC_P60"/>
    <property type="match status" value="1"/>
</dbReference>
<comment type="similarity">
    <text evidence="1">Belongs to the peptidase C40 family.</text>
</comment>
<evidence type="ECO:0000256" key="1">
    <source>
        <dbReference type="ARBA" id="ARBA00007074"/>
    </source>
</evidence>
<dbReference type="SUPFAM" id="SSF54001">
    <property type="entry name" value="Cysteine proteinases"/>
    <property type="match status" value="1"/>
</dbReference>
<dbReference type="Proteomes" id="UP001331936">
    <property type="component" value="Unassembled WGS sequence"/>
</dbReference>
<feature type="chain" id="PRO_5046748157" evidence="5">
    <location>
        <begin position="28"/>
        <end position="190"/>
    </location>
</feature>
<evidence type="ECO:0000256" key="2">
    <source>
        <dbReference type="ARBA" id="ARBA00022670"/>
    </source>
</evidence>
<evidence type="ECO:0000313" key="7">
    <source>
        <dbReference type="EMBL" id="MEE2031547.1"/>
    </source>
</evidence>
<keyword evidence="5" id="KW-0732">Signal</keyword>
<comment type="caution">
    <text evidence="7">The sequence shown here is derived from an EMBL/GenBank/DDBJ whole genome shotgun (WGS) entry which is preliminary data.</text>
</comment>
<gene>
    <name evidence="7" type="ORF">Q8814_05360</name>
</gene>
<dbReference type="InterPro" id="IPR051794">
    <property type="entry name" value="PG_Endopeptidase_C40"/>
</dbReference>
<reference evidence="7 8" key="1">
    <citation type="submission" date="2023-08" db="EMBL/GenBank/DDBJ databases">
        <authorList>
            <person name="Girao M."/>
            <person name="Carvalho M.F."/>
        </authorList>
    </citation>
    <scope>NUCLEOTIDE SEQUENCE [LARGE SCALE GENOMIC DNA]</scope>
    <source>
        <strain evidence="7 8">CC-R104</strain>
    </source>
</reference>
<keyword evidence="3" id="KW-0378">Hydrolase</keyword>